<keyword evidence="3" id="KW-1185">Reference proteome</keyword>
<dbReference type="GO" id="GO:0016853">
    <property type="term" value="F:isomerase activity"/>
    <property type="evidence" value="ECO:0007669"/>
    <property type="project" value="UniProtKB-KW"/>
</dbReference>
<comment type="caution">
    <text evidence="2">The sequence shown here is derived from an EMBL/GenBank/DDBJ whole genome shotgun (WGS) entry which is preliminary data.</text>
</comment>
<dbReference type="OrthoDB" id="5915262at2"/>
<gene>
    <name evidence="2" type="ORF">OJ16_08440</name>
</gene>
<keyword evidence="1" id="KW-0732">Signal</keyword>
<dbReference type="EMBL" id="JTKH01000009">
    <property type="protein sequence ID" value="KII79266.1"/>
    <property type="molecule type" value="Genomic_DNA"/>
</dbReference>
<dbReference type="Proteomes" id="UP000031672">
    <property type="component" value="Unassembled WGS sequence"/>
</dbReference>
<keyword evidence="2" id="KW-0413">Isomerase</keyword>
<sequence length="231" mass="25989">MKKIILPSLIISLLSACSSSVTNPALDTSQQHSGGQNMGDATSLYWFTERLAVPIQAADYVLAGDYGWYQSNYRWEDGQVRELIREGEQLKDNIGLVPYSIHVRFNPDGDAVYQQYRINGKVLPMNREMLEQVKAEAVNVADVTKAQNKSGNHLIQGYWDGQEFETCSGQSYDVLEFNQTLPNFVVNRLADIDSYVAFVGDRKGDGLIVEQLLMLTDDNQECVEKPQLLDK</sequence>
<reference evidence="2 3" key="1">
    <citation type="submission" date="2014-11" db="EMBL/GenBank/DDBJ databases">
        <title>Draft Genome Sequence of Vibrio piscirenalis strains CECT 8603T and CECT 8604, two marine Gammaproteobacterium isolated from cultured gilthead sea bream (Sparus aurata).</title>
        <authorList>
            <person name="Arahal D.R."/>
            <person name="Rodrigo-Torres L."/>
            <person name="Lucena T."/>
            <person name="Pujalte M.J."/>
        </authorList>
    </citation>
    <scope>NUCLEOTIDE SEQUENCE [LARGE SCALE GENOMIC DNA]</scope>
    <source>
        <strain evidence="2 3">DCR 1-4-2</strain>
    </source>
</reference>
<proteinExistence type="predicted"/>
<organism evidence="2 3">
    <name type="scientific">Vibrio renipiscarius</name>
    <dbReference type="NCBI Taxonomy" id="1461322"/>
    <lineage>
        <taxon>Bacteria</taxon>
        <taxon>Pseudomonadati</taxon>
        <taxon>Pseudomonadota</taxon>
        <taxon>Gammaproteobacteria</taxon>
        <taxon>Vibrionales</taxon>
        <taxon>Vibrionaceae</taxon>
        <taxon>Vibrio</taxon>
    </lineage>
</organism>
<dbReference type="RefSeq" id="WP_040989201.1">
    <property type="nucleotide sequence ID" value="NZ_JTKH01000009.1"/>
</dbReference>
<protein>
    <submittedName>
        <fullName evidence="2">Peptidylprolyl isomerase</fullName>
    </submittedName>
</protein>
<dbReference type="InterPro" id="IPR016872">
    <property type="entry name" value="UCP028160"/>
</dbReference>
<evidence type="ECO:0000313" key="3">
    <source>
        <dbReference type="Proteomes" id="UP000031672"/>
    </source>
</evidence>
<dbReference type="Pfam" id="PF07356">
    <property type="entry name" value="DUF1481"/>
    <property type="match status" value="1"/>
</dbReference>
<evidence type="ECO:0000313" key="2">
    <source>
        <dbReference type="EMBL" id="KII79266.1"/>
    </source>
</evidence>
<feature type="chain" id="PRO_5009758798" evidence="1">
    <location>
        <begin position="25"/>
        <end position="231"/>
    </location>
</feature>
<dbReference type="PROSITE" id="PS51257">
    <property type="entry name" value="PROKAR_LIPOPROTEIN"/>
    <property type="match status" value="1"/>
</dbReference>
<name>A0A0C2NIB0_9VIBR</name>
<evidence type="ECO:0000256" key="1">
    <source>
        <dbReference type="SAM" id="SignalP"/>
    </source>
</evidence>
<dbReference type="PIRSF" id="PIRSF028160">
    <property type="entry name" value="UCP028160"/>
    <property type="match status" value="1"/>
</dbReference>
<accession>A0A0C2JQE1</accession>
<accession>A0A0C2NIB0</accession>
<dbReference type="InterPro" id="IPR010858">
    <property type="entry name" value="DUF1481"/>
</dbReference>
<feature type="signal peptide" evidence="1">
    <location>
        <begin position="1"/>
        <end position="24"/>
    </location>
</feature>
<dbReference type="AlphaFoldDB" id="A0A0C2NIB0"/>